<keyword evidence="11" id="KW-1185">Reference proteome</keyword>
<comment type="similarity">
    <text evidence="9">Belongs to the SecE/SEC61-gamma family.</text>
</comment>
<dbReference type="PROSITE" id="PS01067">
    <property type="entry name" value="SECE_SEC61G"/>
    <property type="match status" value="1"/>
</dbReference>
<evidence type="ECO:0000256" key="1">
    <source>
        <dbReference type="ARBA" id="ARBA00004370"/>
    </source>
</evidence>
<comment type="subcellular location">
    <subcellularLocation>
        <location evidence="9">Cell membrane</location>
        <topology evidence="9">Single-pass membrane protein</topology>
    </subcellularLocation>
    <subcellularLocation>
        <location evidence="1">Membrane</location>
    </subcellularLocation>
</comment>
<dbReference type="OrthoDB" id="9799073at2"/>
<keyword evidence="5 9" id="KW-0653">Protein transport</keyword>
<dbReference type="Proteomes" id="UP000465601">
    <property type="component" value="Unassembled WGS sequence"/>
</dbReference>
<protein>
    <recommendedName>
        <fullName evidence="9">Protein translocase subunit SecE</fullName>
    </recommendedName>
</protein>
<dbReference type="GO" id="GO:0008320">
    <property type="term" value="F:protein transmembrane transporter activity"/>
    <property type="evidence" value="ECO:0007669"/>
    <property type="project" value="UniProtKB-UniRule"/>
</dbReference>
<evidence type="ECO:0000256" key="6">
    <source>
        <dbReference type="ARBA" id="ARBA00022989"/>
    </source>
</evidence>
<evidence type="ECO:0000256" key="3">
    <source>
        <dbReference type="ARBA" id="ARBA00022475"/>
    </source>
</evidence>
<keyword evidence="8 9" id="KW-0472">Membrane</keyword>
<sequence length="71" mass="7978">MSTPANTNKENSRNIGRYFKGVKSELKKVNWPNRKELTNHTTIVIVVSLAAAALLWVLDTTFGFGLNFIIK</sequence>
<dbReference type="AlphaFoldDB" id="A0A833M673"/>
<comment type="caution">
    <text evidence="10">The sequence shown here is derived from an EMBL/GenBank/DDBJ whole genome shotgun (WGS) entry which is preliminary data.</text>
</comment>
<dbReference type="RefSeq" id="WP_151866880.1">
    <property type="nucleotide sequence ID" value="NZ_WBZB01000049.1"/>
</dbReference>
<evidence type="ECO:0000256" key="4">
    <source>
        <dbReference type="ARBA" id="ARBA00022692"/>
    </source>
</evidence>
<dbReference type="NCBIfam" id="TIGR00964">
    <property type="entry name" value="secE_bact"/>
    <property type="match status" value="1"/>
</dbReference>
<keyword evidence="3 9" id="KW-1003">Cell membrane</keyword>
<dbReference type="GO" id="GO:0006605">
    <property type="term" value="P:protein targeting"/>
    <property type="evidence" value="ECO:0007669"/>
    <property type="project" value="UniProtKB-UniRule"/>
</dbReference>
<dbReference type="InterPro" id="IPR038379">
    <property type="entry name" value="SecE_sf"/>
</dbReference>
<keyword evidence="4 9" id="KW-0812">Transmembrane</keyword>
<organism evidence="10 11">
    <name type="scientific">Alkaliphilus serpentinus</name>
    <dbReference type="NCBI Taxonomy" id="1482731"/>
    <lineage>
        <taxon>Bacteria</taxon>
        <taxon>Bacillati</taxon>
        <taxon>Bacillota</taxon>
        <taxon>Clostridia</taxon>
        <taxon>Peptostreptococcales</taxon>
        <taxon>Natronincolaceae</taxon>
        <taxon>Alkaliphilus</taxon>
    </lineage>
</organism>
<evidence type="ECO:0000313" key="10">
    <source>
        <dbReference type="EMBL" id="KAB3526721.1"/>
    </source>
</evidence>
<evidence type="ECO:0000256" key="9">
    <source>
        <dbReference type="HAMAP-Rule" id="MF_00422"/>
    </source>
</evidence>
<dbReference type="GO" id="GO:0005886">
    <property type="term" value="C:plasma membrane"/>
    <property type="evidence" value="ECO:0007669"/>
    <property type="project" value="UniProtKB-SubCell"/>
</dbReference>
<gene>
    <name evidence="9 10" type="primary">secE</name>
    <name evidence="10" type="ORF">F8153_13505</name>
</gene>
<dbReference type="GO" id="GO:0009306">
    <property type="term" value="P:protein secretion"/>
    <property type="evidence" value="ECO:0007669"/>
    <property type="project" value="UniProtKB-UniRule"/>
</dbReference>
<keyword evidence="2 9" id="KW-0813">Transport</keyword>
<proteinExistence type="inferred from homology"/>
<keyword evidence="6 9" id="KW-1133">Transmembrane helix</keyword>
<dbReference type="GO" id="GO:0065002">
    <property type="term" value="P:intracellular protein transmembrane transport"/>
    <property type="evidence" value="ECO:0007669"/>
    <property type="project" value="UniProtKB-UniRule"/>
</dbReference>
<name>A0A833M673_9FIRM</name>
<accession>A0A833M673</accession>
<dbReference type="Gene3D" id="1.20.5.1030">
    <property type="entry name" value="Preprotein translocase secy subunit"/>
    <property type="match status" value="1"/>
</dbReference>
<comment type="subunit">
    <text evidence="9">Component of the Sec protein translocase complex. Heterotrimer consisting of SecY, SecE and SecG subunits. The heterotrimers can form oligomers, although 1 heterotrimer is thought to be able to translocate proteins. Interacts with the ribosome. Interacts with SecDF, and other proteins may be involved. Interacts with SecA.</text>
</comment>
<dbReference type="PANTHER" id="PTHR33910:SF1">
    <property type="entry name" value="PROTEIN TRANSLOCASE SUBUNIT SECE"/>
    <property type="match status" value="1"/>
</dbReference>
<dbReference type="HAMAP" id="MF_00422">
    <property type="entry name" value="SecE"/>
    <property type="match status" value="1"/>
</dbReference>
<evidence type="ECO:0000313" key="11">
    <source>
        <dbReference type="Proteomes" id="UP000465601"/>
    </source>
</evidence>
<evidence type="ECO:0000256" key="2">
    <source>
        <dbReference type="ARBA" id="ARBA00022448"/>
    </source>
</evidence>
<feature type="transmembrane region" description="Helical" evidence="9">
    <location>
        <begin position="43"/>
        <end position="70"/>
    </location>
</feature>
<dbReference type="EMBL" id="WBZB01000049">
    <property type="protein sequence ID" value="KAB3526721.1"/>
    <property type="molecule type" value="Genomic_DNA"/>
</dbReference>
<evidence type="ECO:0000256" key="7">
    <source>
        <dbReference type="ARBA" id="ARBA00023010"/>
    </source>
</evidence>
<evidence type="ECO:0000256" key="8">
    <source>
        <dbReference type="ARBA" id="ARBA00023136"/>
    </source>
</evidence>
<comment type="function">
    <text evidence="9">Essential subunit of the Sec protein translocation channel SecYEG. Clamps together the 2 halves of SecY. May contact the channel plug during translocation.</text>
</comment>
<reference evidence="10 11" key="1">
    <citation type="submission" date="2019-10" db="EMBL/GenBank/DDBJ databases">
        <title>Alkaliphilus serpentinus sp. nov. and Alkaliphilus pronyensis sp. nov., two novel anaerobic alkaliphilic species isolated from the serpentinized-hosted hydrothermal field of the Prony Bay (New Caledonia).</title>
        <authorList>
            <person name="Postec A."/>
        </authorList>
    </citation>
    <scope>NUCLEOTIDE SEQUENCE [LARGE SCALE GENOMIC DNA]</scope>
    <source>
        <strain evidence="10 11">LacT</strain>
    </source>
</reference>
<dbReference type="InterPro" id="IPR005807">
    <property type="entry name" value="SecE_bac"/>
</dbReference>
<keyword evidence="7 9" id="KW-0811">Translocation</keyword>
<dbReference type="PANTHER" id="PTHR33910">
    <property type="entry name" value="PROTEIN TRANSLOCASE SUBUNIT SECE"/>
    <property type="match status" value="1"/>
</dbReference>
<dbReference type="InterPro" id="IPR001901">
    <property type="entry name" value="Translocase_SecE/Sec61-g"/>
</dbReference>
<dbReference type="GO" id="GO:0043952">
    <property type="term" value="P:protein transport by the Sec complex"/>
    <property type="evidence" value="ECO:0007669"/>
    <property type="project" value="UniProtKB-UniRule"/>
</dbReference>
<evidence type="ECO:0000256" key="5">
    <source>
        <dbReference type="ARBA" id="ARBA00022927"/>
    </source>
</evidence>
<dbReference type="Pfam" id="PF00584">
    <property type="entry name" value="SecE"/>
    <property type="match status" value="1"/>
</dbReference>